<feature type="region of interest" description="Disordered" evidence="1">
    <location>
        <begin position="103"/>
        <end position="123"/>
    </location>
</feature>
<accession>A0A0L9UXQ0</accession>
<proteinExistence type="predicted"/>
<dbReference type="Proteomes" id="UP000053144">
    <property type="component" value="Chromosome 7"/>
</dbReference>
<dbReference type="AlphaFoldDB" id="A0A0L9UXQ0"/>
<dbReference type="Gramene" id="KOM47329">
    <property type="protein sequence ID" value="KOM47329"/>
    <property type="gene ID" value="LR48_Vigan07g103300"/>
</dbReference>
<organism evidence="2 3">
    <name type="scientific">Phaseolus angularis</name>
    <name type="common">Azuki bean</name>
    <name type="synonym">Vigna angularis</name>
    <dbReference type="NCBI Taxonomy" id="3914"/>
    <lineage>
        <taxon>Eukaryota</taxon>
        <taxon>Viridiplantae</taxon>
        <taxon>Streptophyta</taxon>
        <taxon>Embryophyta</taxon>
        <taxon>Tracheophyta</taxon>
        <taxon>Spermatophyta</taxon>
        <taxon>Magnoliopsida</taxon>
        <taxon>eudicotyledons</taxon>
        <taxon>Gunneridae</taxon>
        <taxon>Pentapetalae</taxon>
        <taxon>rosids</taxon>
        <taxon>fabids</taxon>
        <taxon>Fabales</taxon>
        <taxon>Fabaceae</taxon>
        <taxon>Papilionoideae</taxon>
        <taxon>50 kb inversion clade</taxon>
        <taxon>NPAAA clade</taxon>
        <taxon>indigoferoid/millettioid clade</taxon>
        <taxon>Phaseoleae</taxon>
        <taxon>Vigna</taxon>
    </lineage>
</organism>
<protein>
    <submittedName>
        <fullName evidence="2">Uncharacterized protein</fullName>
    </submittedName>
</protein>
<name>A0A0L9UXQ0_PHAAN</name>
<evidence type="ECO:0000313" key="2">
    <source>
        <dbReference type="EMBL" id="KOM47329.1"/>
    </source>
</evidence>
<gene>
    <name evidence="2" type="ORF">LR48_Vigan07g103300</name>
</gene>
<sequence>MARSPDATLPRKSPDTALRSWRSNAELRPSYGKMWKSDAEMRPRCEELWRSDGETHPDYAKSWRSDSPERWLVSLYSSKELAESVVDSSTESTMESLLMILPDSVEEQGERPESPSEKGGNSDYVSVEKFQEVLAELDRERRARVAAEKTMSELHDSLKQLKMMDQDATKKRDKIDHLGDDIFREKKEMTKQLEESATESVALRSEAENFSSMANRIDESVEMNQISEKSVMVKRVKVKKKTTEAKEMFDRKNPSNNGMSKFGVRCKDEGDFAVVWFTWRRLVDLDDGLGILSFLVSVCRLMRDGGDFVIIVEKVGCEDEGDFVVVWFAWRRLVDLDDGLRFFRFLVSVCRLMREKMTMEKMSVTGVVPSMVGA</sequence>
<evidence type="ECO:0000313" key="3">
    <source>
        <dbReference type="Proteomes" id="UP000053144"/>
    </source>
</evidence>
<dbReference type="EMBL" id="CM003377">
    <property type="protein sequence ID" value="KOM47329.1"/>
    <property type="molecule type" value="Genomic_DNA"/>
</dbReference>
<evidence type="ECO:0000256" key="1">
    <source>
        <dbReference type="SAM" id="MobiDB-lite"/>
    </source>
</evidence>
<reference evidence="3" key="1">
    <citation type="journal article" date="2015" name="Proc. Natl. Acad. Sci. U.S.A.">
        <title>Genome sequencing of adzuki bean (Vigna angularis) provides insight into high starch and low fat accumulation and domestication.</title>
        <authorList>
            <person name="Yang K."/>
            <person name="Tian Z."/>
            <person name="Chen C."/>
            <person name="Luo L."/>
            <person name="Zhao B."/>
            <person name="Wang Z."/>
            <person name="Yu L."/>
            <person name="Li Y."/>
            <person name="Sun Y."/>
            <person name="Li W."/>
            <person name="Chen Y."/>
            <person name="Li Y."/>
            <person name="Zhang Y."/>
            <person name="Ai D."/>
            <person name="Zhao J."/>
            <person name="Shang C."/>
            <person name="Ma Y."/>
            <person name="Wu B."/>
            <person name="Wang M."/>
            <person name="Gao L."/>
            <person name="Sun D."/>
            <person name="Zhang P."/>
            <person name="Guo F."/>
            <person name="Wang W."/>
            <person name="Li Y."/>
            <person name="Wang J."/>
            <person name="Varshney R.K."/>
            <person name="Wang J."/>
            <person name="Ling H.Q."/>
            <person name="Wan P."/>
        </authorList>
    </citation>
    <scope>NUCLEOTIDE SEQUENCE</scope>
    <source>
        <strain evidence="3">cv. Jingnong 6</strain>
    </source>
</reference>
<feature type="region of interest" description="Disordered" evidence="1">
    <location>
        <begin position="1"/>
        <end position="21"/>
    </location>
</feature>